<feature type="signal peptide" evidence="2">
    <location>
        <begin position="1"/>
        <end position="18"/>
    </location>
</feature>
<reference evidence="4" key="1">
    <citation type="submission" date="2019-09" db="EMBL/GenBank/DDBJ databases">
        <title>Antimicrobial potential of Antarctic Bacteria.</title>
        <authorList>
            <person name="Benaud N."/>
            <person name="Edwards R.J."/>
            <person name="Ferrari B.C."/>
        </authorList>
    </citation>
    <scope>NUCLEOTIDE SEQUENCE [LARGE SCALE GENOMIC DNA]</scope>
    <source>
        <strain evidence="4">SPB151</strain>
    </source>
</reference>
<dbReference type="KEGG" id="kqi:F1D05_38170"/>
<name>A0A7G6X8U7_9ACTN</name>
<keyword evidence="2" id="KW-0732">Signal</keyword>
<sequence>MKLWRQFALPLTVVALTAAGCSGGGGSGGSAPSSTATTPSSLPSTTSTPSAGPEKPSVTPPGPAATESNPPGDIPDNQAFVTFRPATGGFSVKVPEGWARSIAGPATAFTDKLNRIQVQATATSAPLTAQTVPSRLVPQLQRQVPRFAMGKVSEVSRAAGQAVLVTYQGDSSQDPVTGKVVRDAFELYLFHQGNRELALTLSGPTNADNVDPWKIVSDSVRWQ</sequence>
<protein>
    <recommendedName>
        <fullName evidence="5">Lipoprotein</fullName>
    </recommendedName>
</protein>
<evidence type="ECO:0000313" key="3">
    <source>
        <dbReference type="EMBL" id="QNE22662.1"/>
    </source>
</evidence>
<dbReference type="PROSITE" id="PS51257">
    <property type="entry name" value="PROKAR_LIPOPROTEIN"/>
    <property type="match status" value="1"/>
</dbReference>
<reference evidence="3 4" key="2">
    <citation type="journal article" date="2020" name="Microbiol. Resour. Announc.">
        <title>Antarctic desert soil bacteria exhibit high novel natural product potential, evaluated through long-read genome sequencing and comparative genomics.</title>
        <authorList>
            <person name="Benaud N."/>
            <person name="Edwards R.J."/>
            <person name="Amos T.G."/>
            <person name="D'Agostino P.M."/>
            <person name="Gutierrez-Chavez C."/>
            <person name="Montgomery K."/>
            <person name="Nicetic I."/>
            <person name="Ferrari B.C."/>
        </authorList>
    </citation>
    <scope>NUCLEOTIDE SEQUENCE [LARGE SCALE GENOMIC DNA]</scope>
    <source>
        <strain evidence="3 4">SPB151</strain>
    </source>
</reference>
<feature type="region of interest" description="Disordered" evidence="1">
    <location>
        <begin position="23"/>
        <end position="80"/>
    </location>
</feature>
<dbReference type="EMBL" id="CP043661">
    <property type="protein sequence ID" value="QNE22662.1"/>
    <property type="molecule type" value="Genomic_DNA"/>
</dbReference>
<evidence type="ECO:0000256" key="1">
    <source>
        <dbReference type="SAM" id="MobiDB-lite"/>
    </source>
</evidence>
<evidence type="ECO:0000256" key="2">
    <source>
        <dbReference type="SAM" id="SignalP"/>
    </source>
</evidence>
<accession>A0A7G6X8U7</accession>
<feature type="chain" id="PRO_5038371806" description="Lipoprotein" evidence="2">
    <location>
        <begin position="19"/>
        <end position="223"/>
    </location>
</feature>
<gene>
    <name evidence="3" type="ORF">F1D05_38170</name>
</gene>
<feature type="compositionally biased region" description="Low complexity" evidence="1">
    <location>
        <begin position="30"/>
        <end position="53"/>
    </location>
</feature>
<dbReference type="Proteomes" id="UP000515563">
    <property type="component" value="Chromosome"/>
</dbReference>
<evidence type="ECO:0000313" key="4">
    <source>
        <dbReference type="Proteomes" id="UP000515563"/>
    </source>
</evidence>
<dbReference type="RefSeq" id="WP_185445078.1">
    <property type="nucleotide sequence ID" value="NZ_CP043661.1"/>
</dbReference>
<proteinExistence type="predicted"/>
<organism evidence="3 4">
    <name type="scientific">Kribbella qitaiheensis</name>
    <dbReference type="NCBI Taxonomy" id="1544730"/>
    <lineage>
        <taxon>Bacteria</taxon>
        <taxon>Bacillati</taxon>
        <taxon>Actinomycetota</taxon>
        <taxon>Actinomycetes</taxon>
        <taxon>Propionibacteriales</taxon>
        <taxon>Kribbellaceae</taxon>
        <taxon>Kribbella</taxon>
    </lineage>
</organism>
<keyword evidence="4" id="KW-1185">Reference proteome</keyword>
<dbReference type="AlphaFoldDB" id="A0A7G6X8U7"/>
<evidence type="ECO:0008006" key="5">
    <source>
        <dbReference type="Google" id="ProtNLM"/>
    </source>
</evidence>